<comment type="caution">
    <text evidence="13">The sequence shown here is derived from an EMBL/GenBank/DDBJ whole genome shotgun (WGS) entry which is preliminary data.</text>
</comment>
<dbReference type="GO" id="GO:0000166">
    <property type="term" value="F:nucleotide binding"/>
    <property type="evidence" value="ECO:0007669"/>
    <property type="project" value="UniProtKB-KW"/>
</dbReference>
<keyword evidence="6" id="KW-0808">Transferase</keyword>
<evidence type="ECO:0000256" key="1">
    <source>
        <dbReference type="ARBA" id="ARBA00004606"/>
    </source>
</evidence>
<comment type="subcellular location">
    <subcellularLocation>
        <location evidence="1">Membrane</location>
        <topology evidence="1">Single-pass type II membrane protein</topology>
    </subcellularLocation>
</comment>
<evidence type="ECO:0000256" key="9">
    <source>
        <dbReference type="ARBA" id="ARBA00022968"/>
    </source>
</evidence>
<keyword evidence="11" id="KW-0472">Membrane</keyword>
<dbReference type="PANTHER" id="PTHR23033:SF14">
    <property type="entry name" value="GLYCOPROTEIN-N-ACETYLGALACTOSAMINE 3-BETA-GALACTOSYLTRANSFERASE 1-RELATED"/>
    <property type="match status" value="1"/>
</dbReference>
<dbReference type="GO" id="GO:0016020">
    <property type="term" value="C:membrane"/>
    <property type="evidence" value="ECO:0007669"/>
    <property type="project" value="UniProtKB-SubCell"/>
</dbReference>
<keyword evidence="7" id="KW-0812">Transmembrane</keyword>
<dbReference type="Proteomes" id="UP001519460">
    <property type="component" value="Unassembled WGS sequence"/>
</dbReference>
<evidence type="ECO:0000313" key="14">
    <source>
        <dbReference type="Proteomes" id="UP001519460"/>
    </source>
</evidence>
<evidence type="ECO:0000256" key="7">
    <source>
        <dbReference type="ARBA" id="ARBA00022692"/>
    </source>
</evidence>
<reference evidence="13 14" key="1">
    <citation type="journal article" date="2023" name="Sci. Data">
        <title>Genome assembly of the Korean intertidal mud-creeper Batillaria attramentaria.</title>
        <authorList>
            <person name="Patra A.K."/>
            <person name="Ho P.T."/>
            <person name="Jun S."/>
            <person name="Lee S.J."/>
            <person name="Kim Y."/>
            <person name="Won Y.J."/>
        </authorList>
    </citation>
    <scope>NUCLEOTIDE SEQUENCE [LARGE SCALE GENOMIC DNA]</scope>
    <source>
        <strain evidence="13">Wonlab-2016</strain>
    </source>
</reference>
<evidence type="ECO:0000256" key="10">
    <source>
        <dbReference type="ARBA" id="ARBA00022989"/>
    </source>
</evidence>
<gene>
    <name evidence="13" type="ORF">BaRGS_00016279</name>
</gene>
<evidence type="ECO:0000259" key="12">
    <source>
        <dbReference type="Pfam" id="PF02434"/>
    </source>
</evidence>
<evidence type="ECO:0000256" key="8">
    <source>
        <dbReference type="ARBA" id="ARBA00022741"/>
    </source>
</evidence>
<sequence length="497" mass="55679">MDELPSHGSEFKPTNHVNTRTIKMSKTAGSPWKRREVALLVVGVVLGQCLYHSLLVLMHGGQHVVCKLPVEVKADIAQHNVAGNSVEDLATSNLLFVGVMTSRRYLRTRAKAIYDTWGSLLNGSIVFFVGEGDNIDDDLPVEILHDVTDTEYPPQRKSFAMLDFMYRKFGHRFSWFMRADDDLFVDVNRLKTLLRSLDGSFSWYLGHPGTGRPEEVGQLGLPLGSAYCMGGTGVLLSRDVLGALSGRLKGCLEKSVTDHEDSELGRCVYNVTGLACSNTPSVYRLFKQNYDDTTGAWLQRAFRSPRPYVTFHPVKDTRYMYLGSALLDARRVSCLQGKIRELSAAMTCIDMHVRHTCEDSVTADRNTDSLCAGSITTISDCDFRSTRRTKSNVNQFQDTPWSLVTRNVLYGLSRGTLRKPVDYAGVSVGLNNVLTRLAHHVKTEQPGAGQLRVVWSDNHYRRLVPAVGVEYVTFVRLGSSRLRPYIIKQEFEELQLV</sequence>
<evidence type="ECO:0000256" key="6">
    <source>
        <dbReference type="ARBA" id="ARBA00022679"/>
    </source>
</evidence>
<organism evidence="13 14">
    <name type="scientific">Batillaria attramentaria</name>
    <dbReference type="NCBI Taxonomy" id="370345"/>
    <lineage>
        <taxon>Eukaryota</taxon>
        <taxon>Metazoa</taxon>
        <taxon>Spiralia</taxon>
        <taxon>Lophotrochozoa</taxon>
        <taxon>Mollusca</taxon>
        <taxon>Gastropoda</taxon>
        <taxon>Caenogastropoda</taxon>
        <taxon>Sorbeoconcha</taxon>
        <taxon>Cerithioidea</taxon>
        <taxon>Batillariidae</taxon>
        <taxon>Batillaria</taxon>
    </lineage>
</organism>
<proteinExistence type="inferred from homology"/>
<keyword evidence="10" id="KW-1133">Transmembrane helix</keyword>
<dbReference type="Gene3D" id="3.90.550.50">
    <property type="match status" value="1"/>
</dbReference>
<dbReference type="InterPro" id="IPR003378">
    <property type="entry name" value="Fringe-like_glycosylTrfase"/>
</dbReference>
<dbReference type="Pfam" id="PF02434">
    <property type="entry name" value="Fringe"/>
    <property type="match status" value="1"/>
</dbReference>
<dbReference type="EMBL" id="JACVVK020000103">
    <property type="protein sequence ID" value="KAK7492406.1"/>
    <property type="molecule type" value="Genomic_DNA"/>
</dbReference>
<comment type="similarity">
    <text evidence="3">Belongs to the glycosyltransferase 31 family. Beta3-Gal-T subfamily.</text>
</comment>
<comment type="pathway">
    <text evidence="2">Protein modification; protein glycosylation.</text>
</comment>
<evidence type="ECO:0000256" key="11">
    <source>
        <dbReference type="ARBA" id="ARBA00023136"/>
    </source>
</evidence>
<keyword evidence="8" id="KW-0547">Nucleotide-binding</keyword>
<protein>
    <recommendedName>
        <fullName evidence="4">N-acetylgalactosaminide beta-1,3-galactosyltransferase</fullName>
        <ecNumber evidence="4">2.4.1.122</ecNumber>
    </recommendedName>
</protein>
<evidence type="ECO:0000256" key="5">
    <source>
        <dbReference type="ARBA" id="ARBA00022676"/>
    </source>
</evidence>
<dbReference type="PANTHER" id="PTHR23033">
    <property type="entry name" value="BETA1,3-GALACTOSYLTRANSFERASE"/>
    <property type="match status" value="1"/>
</dbReference>
<dbReference type="AlphaFoldDB" id="A0ABD0KZ65"/>
<accession>A0ABD0KZ65</accession>
<name>A0ABD0KZ65_9CAEN</name>
<evidence type="ECO:0000313" key="13">
    <source>
        <dbReference type="EMBL" id="KAK7492406.1"/>
    </source>
</evidence>
<keyword evidence="14" id="KW-1185">Reference proteome</keyword>
<keyword evidence="9" id="KW-0735">Signal-anchor</keyword>
<evidence type="ECO:0000256" key="2">
    <source>
        <dbReference type="ARBA" id="ARBA00004922"/>
    </source>
</evidence>
<dbReference type="EC" id="2.4.1.122" evidence="4"/>
<evidence type="ECO:0000256" key="4">
    <source>
        <dbReference type="ARBA" id="ARBA00012557"/>
    </source>
</evidence>
<feature type="domain" description="Fringe-like glycosyltransferase" evidence="12">
    <location>
        <begin position="93"/>
        <end position="280"/>
    </location>
</feature>
<keyword evidence="5" id="KW-0328">Glycosyltransferase</keyword>
<evidence type="ECO:0000256" key="3">
    <source>
        <dbReference type="ARBA" id="ARBA00006462"/>
    </source>
</evidence>
<dbReference type="GO" id="GO:0016263">
    <property type="term" value="F:glycoprotein-N-acetylgalactosamine 3-beta-galactosyltransferase activity"/>
    <property type="evidence" value="ECO:0007669"/>
    <property type="project" value="UniProtKB-EC"/>
</dbReference>
<dbReference type="InterPro" id="IPR026050">
    <property type="entry name" value="C1GALT1/C1GALT1_chp1"/>
</dbReference>